<keyword evidence="7" id="KW-0243">Dynein</keyword>
<reference evidence="15" key="3">
    <citation type="submission" date="2025-09" db="UniProtKB">
        <authorList>
            <consortium name="Ensembl"/>
        </authorList>
    </citation>
    <scope>IDENTIFICATION</scope>
</reference>
<dbReference type="GO" id="GO:0005874">
    <property type="term" value="C:microtubule"/>
    <property type="evidence" value="ECO:0007669"/>
    <property type="project" value="UniProtKB-KW"/>
</dbReference>
<keyword evidence="4" id="KW-0493">Microtubule</keyword>
<name>A0A4W5KBW3_9TELE</name>
<organism evidence="15 16">
    <name type="scientific">Hucho hucho</name>
    <name type="common">huchen</name>
    <dbReference type="NCBI Taxonomy" id="62062"/>
    <lineage>
        <taxon>Eukaryota</taxon>
        <taxon>Metazoa</taxon>
        <taxon>Chordata</taxon>
        <taxon>Craniata</taxon>
        <taxon>Vertebrata</taxon>
        <taxon>Euteleostomi</taxon>
        <taxon>Actinopterygii</taxon>
        <taxon>Neopterygii</taxon>
        <taxon>Teleostei</taxon>
        <taxon>Protacanthopterygii</taxon>
        <taxon>Salmoniformes</taxon>
        <taxon>Salmonidae</taxon>
        <taxon>Salmoninae</taxon>
        <taxon>Hucho</taxon>
    </lineage>
</organism>
<dbReference type="InterPro" id="IPR035706">
    <property type="entry name" value="AAA_9"/>
</dbReference>
<dbReference type="Pfam" id="PF12781">
    <property type="entry name" value="AAA_9"/>
    <property type="match status" value="1"/>
</dbReference>
<sequence>MGMPVLLEELKETVDPALEPILLMQTFVAGGRTLIRLGDSDIDYNKKFKFYMTTKMANPHYLPEVCIKVTIINFTVTKSGLEDQLLSDVVRLERPDLEEQRNQLIVRINADRNQLKAIEDRILKLLFNSKGNILDNEELVQTLQESKVTSEAIKHRLEEAEATELMINAARERYRPVATRGSVMYFVIASLSEIDPMYQFSLKYFKQSSVLEERLQILLDQTLLTSYTNVSRGLFEQHKTIYSFLLCVDIMRQRGEVSDAEWQHFLRGAHPLDKVVRLIDGPVSQSNGTIVRCQPIKGN</sequence>
<reference evidence="16" key="1">
    <citation type="submission" date="2018-06" db="EMBL/GenBank/DDBJ databases">
        <title>Genome assembly of Danube salmon.</title>
        <authorList>
            <person name="Macqueen D.J."/>
            <person name="Gundappa M.K."/>
        </authorList>
    </citation>
    <scope>NUCLEOTIDE SEQUENCE [LARGE SCALE GENOMIC DNA]</scope>
</reference>
<evidence type="ECO:0000256" key="13">
    <source>
        <dbReference type="SAM" id="Coils"/>
    </source>
</evidence>
<dbReference type="Gene3D" id="1.10.8.1220">
    <property type="match status" value="1"/>
</dbReference>
<evidence type="ECO:0000313" key="16">
    <source>
        <dbReference type="Proteomes" id="UP000314982"/>
    </source>
</evidence>
<keyword evidence="5" id="KW-0547">Nucleotide-binding</keyword>
<evidence type="ECO:0000256" key="3">
    <source>
        <dbReference type="ARBA" id="ARBA00022490"/>
    </source>
</evidence>
<evidence type="ECO:0000256" key="2">
    <source>
        <dbReference type="ARBA" id="ARBA00008887"/>
    </source>
</evidence>
<evidence type="ECO:0000256" key="4">
    <source>
        <dbReference type="ARBA" id="ARBA00022701"/>
    </source>
</evidence>
<feature type="coiled-coil region" evidence="13">
    <location>
        <begin position="101"/>
        <end position="163"/>
    </location>
</feature>
<proteinExistence type="inferred from homology"/>
<dbReference type="Gene3D" id="6.10.140.1060">
    <property type="match status" value="1"/>
</dbReference>
<evidence type="ECO:0000256" key="8">
    <source>
        <dbReference type="ARBA" id="ARBA00023054"/>
    </source>
</evidence>
<dbReference type="Gene3D" id="3.40.50.300">
    <property type="entry name" value="P-loop containing nucleotide triphosphate hydrolases"/>
    <property type="match status" value="1"/>
</dbReference>
<dbReference type="GO" id="GO:0005930">
    <property type="term" value="C:axoneme"/>
    <property type="evidence" value="ECO:0007669"/>
    <property type="project" value="UniProtKB-SubCell"/>
</dbReference>
<dbReference type="GO" id="GO:0005524">
    <property type="term" value="F:ATP binding"/>
    <property type="evidence" value="ECO:0007669"/>
    <property type="project" value="UniProtKB-KW"/>
</dbReference>
<comment type="similarity">
    <text evidence="2">Belongs to the dynein heavy chain family.</text>
</comment>
<evidence type="ECO:0000256" key="7">
    <source>
        <dbReference type="ARBA" id="ARBA00023017"/>
    </source>
</evidence>
<evidence type="ECO:0000256" key="6">
    <source>
        <dbReference type="ARBA" id="ARBA00022840"/>
    </source>
</evidence>
<accession>A0A4W5KBW3</accession>
<keyword evidence="11" id="KW-0206">Cytoskeleton</keyword>
<dbReference type="PANTHER" id="PTHR22878">
    <property type="entry name" value="DYNEIN HEAVY CHAIN 6, AXONEMAL-LIKE-RELATED"/>
    <property type="match status" value="1"/>
</dbReference>
<keyword evidence="6" id="KW-0067">ATP-binding</keyword>
<keyword evidence="10" id="KW-0505">Motor protein</keyword>
<dbReference type="Ensembl" id="ENSHHUT00000009809.1">
    <property type="protein sequence ID" value="ENSHHUP00000009509.1"/>
    <property type="gene ID" value="ENSHHUG00000005745.1"/>
</dbReference>
<evidence type="ECO:0000313" key="15">
    <source>
        <dbReference type="Ensembl" id="ENSHHUP00000009509.1"/>
    </source>
</evidence>
<dbReference type="GO" id="GO:0045505">
    <property type="term" value="F:dynein intermediate chain binding"/>
    <property type="evidence" value="ECO:0007669"/>
    <property type="project" value="InterPro"/>
</dbReference>
<dbReference type="FunFam" id="1.10.8.1220:FF:000001">
    <property type="entry name" value="Dynein axonemal heavy chain 5"/>
    <property type="match status" value="1"/>
</dbReference>
<dbReference type="GO" id="GO:0051959">
    <property type="term" value="F:dynein light intermediate chain binding"/>
    <property type="evidence" value="ECO:0007669"/>
    <property type="project" value="InterPro"/>
</dbReference>
<evidence type="ECO:0000256" key="1">
    <source>
        <dbReference type="ARBA" id="ARBA00004430"/>
    </source>
</evidence>
<evidence type="ECO:0000256" key="11">
    <source>
        <dbReference type="ARBA" id="ARBA00023212"/>
    </source>
</evidence>
<dbReference type="GO" id="GO:0007018">
    <property type="term" value="P:microtubule-based movement"/>
    <property type="evidence" value="ECO:0007669"/>
    <property type="project" value="InterPro"/>
</dbReference>
<dbReference type="GeneTree" id="ENSGT00940000154761"/>
<reference evidence="15" key="2">
    <citation type="submission" date="2025-08" db="UniProtKB">
        <authorList>
            <consortium name="Ensembl"/>
        </authorList>
    </citation>
    <scope>IDENTIFICATION</scope>
</reference>
<dbReference type="PANTHER" id="PTHR22878:SF68">
    <property type="entry name" value="DYNEIN HEAVY CHAIN 6, AXONEMAL-LIKE"/>
    <property type="match status" value="1"/>
</dbReference>
<dbReference type="GO" id="GO:0030286">
    <property type="term" value="C:dynein complex"/>
    <property type="evidence" value="ECO:0007669"/>
    <property type="project" value="UniProtKB-KW"/>
</dbReference>
<protein>
    <recommendedName>
        <fullName evidence="14">Dynein heavy chain ATP-binding dynein motor region domain-containing protein</fullName>
    </recommendedName>
</protein>
<evidence type="ECO:0000256" key="12">
    <source>
        <dbReference type="ARBA" id="ARBA00023273"/>
    </source>
</evidence>
<dbReference type="InterPro" id="IPR026983">
    <property type="entry name" value="DHC"/>
</dbReference>
<evidence type="ECO:0000256" key="5">
    <source>
        <dbReference type="ARBA" id="ARBA00022741"/>
    </source>
</evidence>
<dbReference type="FunFam" id="3.40.50.300:FF:003237">
    <property type="entry name" value="Dynein, axonemal, heavy chain 6"/>
    <property type="match status" value="1"/>
</dbReference>
<keyword evidence="3" id="KW-0963">Cytoplasm</keyword>
<evidence type="ECO:0000259" key="14">
    <source>
        <dbReference type="Pfam" id="PF12781"/>
    </source>
</evidence>
<keyword evidence="9" id="KW-0969">Cilium</keyword>
<evidence type="ECO:0000256" key="10">
    <source>
        <dbReference type="ARBA" id="ARBA00023175"/>
    </source>
</evidence>
<keyword evidence="8 13" id="KW-0175">Coiled coil</keyword>
<evidence type="ECO:0000256" key="9">
    <source>
        <dbReference type="ARBA" id="ARBA00023069"/>
    </source>
</evidence>
<dbReference type="Proteomes" id="UP000314982">
    <property type="component" value="Unassembled WGS sequence"/>
</dbReference>
<dbReference type="AlphaFoldDB" id="A0A4W5KBW3"/>
<keyword evidence="12" id="KW-0966">Cell projection</keyword>
<dbReference type="InterPro" id="IPR027417">
    <property type="entry name" value="P-loop_NTPase"/>
</dbReference>
<feature type="domain" description="Dynein heavy chain ATP-binding dynein motor region" evidence="14">
    <location>
        <begin position="1"/>
        <end position="153"/>
    </location>
</feature>
<keyword evidence="16" id="KW-1185">Reference proteome</keyword>
<comment type="subcellular location">
    <subcellularLocation>
        <location evidence="1">Cytoplasm</location>
        <location evidence="1">Cytoskeleton</location>
        <location evidence="1">Cilium axoneme</location>
    </subcellularLocation>
</comment>